<comment type="function">
    <text evidence="16">Catalyzes the transfer of a two-carbon ketol group from a ketose donor to an aldose acceptor, via a covalent intermediate with the cofactor thiamine pyrophosphate.</text>
</comment>
<dbReference type="InterPro" id="IPR029061">
    <property type="entry name" value="THDP-binding"/>
</dbReference>
<feature type="active site" description="Proton donor" evidence="11">
    <location>
        <position position="433"/>
    </location>
</feature>
<evidence type="ECO:0000313" key="19">
    <source>
        <dbReference type="EMBL" id="TMI89340.1"/>
    </source>
</evidence>
<evidence type="ECO:0000256" key="4">
    <source>
        <dbReference type="ARBA" id="ARBA00016662"/>
    </source>
</evidence>
<evidence type="ECO:0000256" key="8">
    <source>
        <dbReference type="ARBA" id="ARBA00023052"/>
    </source>
</evidence>
<keyword evidence="5 16" id="KW-0808">Transferase</keyword>
<dbReference type="EC" id="2.2.1.1" evidence="3 10"/>
<name>A0A537K0R0_9BACT</name>
<feature type="binding site" evidence="12">
    <location>
        <position position="495"/>
    </location>
    <ligand>
        <name>substrate</name>
    </ligand>
</feature>
<dbReference type="CDD" id="cd02012">
    <property type="entry name" value="TPP_TK"/>
    <property type="match status" value="1"/>
</dbReference>
<feature type="binding site" evidence="12">
    <location>
        <position position="542"/>
    </location>
    <ligand>
        <name>substrate</name>
    </ligand>
</feature>
<dbReference type="InterPro" id="IPR005474">
    <property type="entry name" value="Transketolase_N"/>
</dbReference>
<comment type="subunit">
    <text evidence="2 16">Homodimer.</text>
</comment>
<gene>
    <name evidence="19" type="primary">tkt</name>
    <name evidence="19" type="ORF">E6H00_10110</name>
</gene>
<comment type="cofactor">
    <cofactor evidence="13">
        <name>thiamine diphosphate</name>
        <dbReference type="ChEBI" id="CHEBI:58937"/>
    </cofactor>
    <text evidence="13">Binds 1 thiamine pyrophosphate per subunit. During the reaction, the substrate forms a covalent intermediate with the cofactor.</text>
</comment>
<feature type="binding site" evidence="13">
    <location>
        <begin position="119"/>
        <end position="121"/>
    </location>
    <ligand>
        <name>thiamine diphosphate</name>
        <dbReference type="ChEBI" id="CHEBI:58937"/>
    </ligand>
</feature>
<evidence type="ECO:0000256" key="11">
    <source>
        <dbReference type="PIRSR" id="PIRSR605478-1"/>
    </source>
</evidence>
<feature type="binding site" evidence="13">
    <location>
        <position position="161"/>
    </location>
    <ligand>
        <name>thiamine diphosphate</name>
        <dbReference type="ChEBI" id="CHEBI:58937"/>
    </ligand>
</feature>
<dbReference type="Pfam" id="PF00456">
    <property type="entry name" value="Transketolase_N"/>
    <property type="match status" value="1"/>
</dbReference>
<dbReference type="GO" id="GO:0006098">
    <property type="term" value="P:pentose-phosphate shunt"/>
    <property type="evidence" value="ECO:0007669"/>
    <property type="project" value="TreeGrafter"/>
</dbReference>
<dbReference type="Gene3D" id="3.40.50.920">
    <property type="match status" value="1"/>
</dbReference>
<dbReference type="InterPro" id="IPR049557">
    <property type="entry name" value="Transketolase_CS"/>
</dbReference>
<dbReference type="AlphaFoldDB" id="A0A537K0R0"/>
<dbReference type="InterPro" id="IPR009014">
    <property type="entry name" value="Transketo_C/PFOR_II"/>
</dbReference>
<organism evidence="19 20">
    <name type="scientific">Candidatus Segetimicrobium genomatis</name>
    <dbReference type="NCBI Taxonomy" id="2569760"/>
    <lineage>
        <taxon>Bacteria</taxon>
        <taxon>Bacillati</taxon>
        <taxon>Candidatus Sysuimicrobiota</taxon>
        <taxon>Candidatus Sysuimicrobiia</taxon>
        <taxon>Candidatus Sysuimicrobiales</taxon>
        <taxon>Candidatus Segetimicrobiaceae</taxon>
        <taxon>Candidatus Segetimicrobium</taxon>
    </lineage>
</organism>
<evidence type="ECO:0000256" key="6">
    <source>
        <dbReference type="ARBA" id="ARBA00022723"/>
    </source>
</evidence>
<keyword evidence="6 14" id="KW-0479">Metal-binding</keyword>
<comment type="cofactor">
    <cofactor evidence="14">
        <name>Mg(2+)</name>
        <dbReference type="ChEBI" id="CHEBI:18420"/>
    </cofactor>
    <text evidence="14">Binds 1 Mg(2+) ion per subunit. Can also utilize other divalent metal cations, such as Ca(2+), Mn(2+) and Co(2+).</text>
</comment>
<comment type="catalytic activity">
    <reaction evidence="9 16">
        <text>D-sedoheptulose 7-phosphate + D-glyceraldehyde 3-phosphate = aldehydo-D-ribose 5-phosphate + D-xylulose 5-phosphate</text>
        <dbReference type="Rhea" id="RHEA:10508"/>
        <dbReference type="ChEBI" id="CHEBI:57483"/>
        <dbReference type="ChEBI" id="CHEBI:57737"/>
        <dbReference type="ChEBI" id="CHEBI:58273"/>
        <dbReference type="ChEBI" id="CHEBI:59776"/>
        <dbReference type="EC" id="2.2.1.1"/>
    </reaction>
</comment>
<dbReference type="PROSITE" id="PS00802">
    <property type="entry name" value="TRANSKETOLASE_2"/>
    <property type="match status" value="1"/>
</dbReference>
<feature type="binding site" evidence="13">
    <location>
        <position position="459"/>
    </location>
    <ligand>
        <name>thiamine diphosphate</name>
        <dbReference type="ChEBI" id="CHEBI:58937"/>
    </ligand>
</feature>
<dbReference type="FunFam" id="3.40.50.970:FF:000004">
    <property type="entry name" value="Transketolase"/>
    <property type="match status" value="1"/>
</dbReference>
<feature type="binding site" evidence="12">
    <location>
        <position position="491"/>
    </location>
    <ligand>
        <name>substrate</name>
    </ligand>
</feature>
<evidence type="ECO:0000256" key="12">
    <source>
        <dbReference type="PIRSR" id="PIRSR605478-2"/>
    </source>
</evidence>
<dbReference type="Pfam" id="PF22613">
    <property type="entry name" value="Transketolase_C_1"/>
    <property type="match status" value="1"/>
</dbReference>
<dbReference type="SUPFAM" id="SSF52922">
    <property type="entry name" value="TK C-terminal domain-like"/>
    <property type="match status" value="1"/>
</dbReference>
<evidence type="ECO:0000256" key="5">
    <source>
        <dbReference type="ARBA" id="ARBA00022679"/>
    </source>
</evidence>
<feature type="binding site" evidence="12">
    <location>
        <position position="31"/>
    </location>
    <ligand>
        <name>substrate</name>
    </ligand>
</feature>
<dbReference type="GO" id="GO:0005829">
    <property type="term" value="C:cytosol"/>
    <property type="evidence" value="ECO:0007669"/>
    <property type="project" value="TreeGrafter"/>
</dbReference>
<dbReference type="PANTHER" id="PTHR43522">
    <property type="entry name" value="TRANSKETOLASE"/>
    <property type="match status" value="1"/>
</dbReference>
<dbReference type="PROSITE" id="PS00801">
    <property type="entry name" value="TRANSKETOLASE_1"/>
    <property type="match status" value="1"/>
</dbReference>
<dbReference type="GO" id="GO:0046872">
    <property type="term" value="F:metal ion binding"/>
    <property type="evidence" value="ECO:0007669"/>
    <property type="project" value="UniProtKB-KW"/>
</dbReference>
<feature type="binding site" evidence="12">
    <location>
        <position position="265"/>
    </location>
    <ligand>
        <name>substrate</name>
    </ligand>
</feature>
<dbReference type="InterPro" id="IPR020826">
    <property type="entry name" value="Transketolase_BS"/>
</dbReference>
<comment type="similarity">
    <text evidence="1 16">Belongs to the transketolase family.</text>
</comment>
<evidence type="ECO:0000256" key="17">
    <source>
        <dbReference type="SAM" id="MobiDB-lite"/>
    </source>
</evidence>
<feature type="binding site" evidence="14">
    <location>
        <position position="190"/>
    </location>
    <ligand>
        <name>Mg(2+)</name>
        <dbReference type="ChEBI" id="CHEBI:18420"/>
    </ligand>
</feature>
<feature type="region of interest" description="Disordered" evidence="17">
    <location>
        <begin position="392"/>
        <end position="411"/>
    </location>
</feature>
<proteinExistence type="inferred from homology"/>
<dbReference type="InterPro" id="IPR033247">
    <property type="entry name" value="Transketolase_fam"/>
</dbReference>
<evidence type="ECO:0000256" key="9">
    <source>
        <dbReference type="ARBA" id="ARBA00049473"/>
    </source>
</evidence>
<dbReference type="PANTHER" id="PTHR43522:SF2">
    <property type="entry name" value="TRANSKETOLASE 1-RELATED"/>
    <property type="match status" value="1"/>
</dbReference>
<evidence type="ECO:0000256" key="10">
    <source>
        <dbReference type="NCBIfam" id="TIGR00232"/>
    </source>
</evidence>
<dbReference type="EMBL" id="VBAK01000125">
    <property type="protein sequence ID" value="TMI89340.1"/>
    <property type="molecule type" value="Genomic_DNA"/>
</dbReference>
<evidence type="ECO:0000256" key="13">
    <source>
        <dbReference type="PIRSR" id="PIRSR605478-3"/>
    </source>
</evidence>
<feature type="site" description="Important for catalytic activity" evidence="15">
    <location>
        <position position="31"/>
    </location>
</feature>
<dbReference type="Pfam" id="PF02779">
    <property type="entry name" value="Transket_pyr"/>
    <property type="match status" value="1"/>
</dbReference>
<evidence type="ECO:0000256" key="2">
    <source>
        <dbReference type="ARBA" id="ARBA00011738"/>
    </source>
</evidence>
<evidence type="ECO:0000256" key="15">
    <source>
        <dbReference type="PIRSR" id="PIRSR605478-5"/>
    </source>
</evidence>
<evidence type="ECO:0000256" key="14">
    <source>
        <dbReference type="PIRSR" id="PIRSR605478-4"/>
    </source>
</evidence>
<feature type="binding site" evidence="13">
    <location>
        <position position="190"/>
    </location>
    <ligand>
        <name>thiamine diphosphate</name>
        <dbReference type="ChEBI" id="CHEBI:58937"/>
    </ligand>
</feature>
<dbReference type="FunFam" id="3.40.50.920:FF:000003">
    <property type="entry name" value="Transketolase"/>
    <property type="match status" value="1"/>
</dbReference>
<dbReference type="CDD" id="cd07033">
    <property type="entry name" value="TPP_PYR_DXS_TK_like"/>
    <property type="match status" value="1"/>
</dbReference>
<keyword evidence="7 14" id="KW-0460">Magnesium</keyword>
<keyword evidence="8 13" id="KW-0786">Thiamine pyrophosphate</keyword>
<dbReference type="SMART" id="SM00861">
    <property type="entry name" value="Transket_pyr"/>
    <property type="match status" value="1"/>
</dbReference>
<feature type="binding site" evidence="12">
    <location>
        <position position="360"/>
    </location>
    <ligand>
        <name>substrate</name>
    </ligand>
</feature>
<evidence type="ECO:0000256" key="16">
    <source>
        <dbReference type="RuleBase" id="RU004996"/>
    </source>
</evidence>
<feature type="binding site" evidence="12">
    <location>
        <position position="483"/>
    </location>
    <ligand>
        <name>substrate</name>
    </ligand>
</feature>
<dbReference type="InterPro" id="IPR055152">
    <property type="entry name" value="Transketolase-like_C_2"/>
</dbReference>
<dbReference type="SUPFAM" id="SSF52518">
    <property type="entry name" value="Thiamin diphosphate-binding fold (THDP-binding)"/>
    <property type="match status" value="2"/>
</dbReference>
<dbReference type="InterPro" id="IPR005475">
    <property type="entry name" value="Transketolase-like_Pyr-bd"/>
</dbReference>
<evidence type="ECO:0000256" key="1">
    <source>
        <dbReference type="ARBA" id="ARBA00007131"/>
    </source>
</evidence>
<comment type="cofactor">
    <cofactor evidence="16">
        <name>Mg(2+)</name>
        <dbReference type="ChEBI" id="CHEBI:18420"/>
    </cofactor>
    <cofactor evidence="16">
        <name>Ca(2+)</name>
        <dbReference type="ChEBI" id="CHEBI:29108"/>
    </cofactor>
    <cofactor evidence="16">
        <name>Mn(2+)</name>
        <dbReference type="ChEBI" id="CHEBI:29035"/>
    </cofactor>
    <cofactor evidence="16">
        <name>Co(2+)</name>
        <dbReference type="ChEBI" id="CHEBI:48828"/>
    </cofactor>
    <text evidence="16">Binds 1 Mg(2+) ion per subunit. Can also utilize other divalent metal cations, such as Ca(2+), Mn(2+) and Co(2+).</text>
</comment>
<keyword evidence="16" id="KW-0106">Calcium</keyword>
<dbReference type="NCBIfam" id="TIGR00232">
    <property type="entry name" value="tktlase_bact"/>
    <property type="match status" value="1"/>
</dbReference>
<protein>
    <recommendedName>
        <fullName evidence="4 10">Transketolase</fullName>
        <ecNumber evidence="3 10">2.2.1.1</ecNumber>
    </recommendedName>
</protein>
<dbReference type="FunFam" id="3.40.50.970:FF:000003">
    <property type="entry name" value="Transketolase"/>
    <property type="match status" value="1"/>
</dbReference>
<evidence type="ECO:0000256" key="3">
    <source>
        <dbReference type="ARBA" id="ARBA00013152"/>
    </source>
</evidence>
<feature type="binding site" evidence="13">
    <location>
        <position position="265"/>
    </location>
    <ligand>
        <name>thiamine diphosphate</name>
        <dbReference type="ChEBI" id="CHEBI:58937"/>
    </ligand>
</feature>
<evidence type="ECO:0000256" key="7">
    <source>
        <dbReference type="ARBA" id="ARBA00022842"/>
    </source>
</evidence>
<dbReference type="InterPro" id="IPR005478">
    <property type="entry name" value="Transketolase_bac-like"/>
</dbReference>
<evidence type="ECO:0000313" key="20">
    <source>
        <dbReference type="Proteomes" id="UP000318509"/>
    </source>
</evidence>
<dbReference type="Gene3D" id="3.40.50.970">
    <property type="match status" value="2"/>
</dbReference>
<feature type="binding site" evidence="14">
    <location>
        <position position="160"/>
    </location>
    <ligand>
        <name>Mg(2+)</name>
        <dbReference type="ChEBI" id="CHEBI:18420"/>
    </ligand>
</feature>
<feature type="site" description="Important for catalytic activity" evidence="15">
    <location>
        <position position="265"/>
    </location>
</feature>
<sequence>MATRIHTIEELCINSIRTLSIDAVEKARSGHPGMPLGAATMAYVLWTRHLRHHPRSPAWPDRDRFVLSAGHASMLLYSLLFLTGYDLTLDDLKQFRQWGSRTPGHPEHGLTPGVEVTTGPLGQGFGNAVGLAMAERWLAATFNRPGHTIVDHYTYVMASDGDMMEGVASEAASLAGHFRLGRLIVLYDANLVSLSATTNVTFTEDVGARFAAYGWHVQRIDGQDAGAVDAALAAARAVEDRPSLIVARTHIGYGSPHRQDTFQAHGEPLGEEEVRATKRALGWPEDKTFYVPDEALREFRKAVEHGAALEEAWRRKMDAYRAAHPEPAGQFERALAGDLPEGWEAKLPAFTPKDGEMATRDAGAKVLSALADAVPNLIGGSADLDPSTRTMLKGHGDFEAPSAPPAAGGPPLQGAAGGVWGYAGRNIHFGVREHAMAAILTGLALHGGVLPFGATFLTFSDYMRPSIRLAALSKARVFYVWTHDSIGLGEDGPTHQPVEHLAGLRAMPDLLMLRPADATETVEAWRAALRHKQGPVGLVLTRQKLPVLDRQALAPASGVARGAYVLAEAGGPAPDVILIATGSEVSVALEAHRRLVREGIRSRIVSMPSWELFEAQPKAYRDTVLPPAVRARVAVEAATPFGWERYVGSDGAIIGVNRFGASAPGPVVMREFGLTPEHVVETAKRLLEKGRRQS</sequence>
<accession>A0A537K0R0</accession>
<feature type="binding site" evidence="14">
    <location>
        <position position="192"/>
    </location>
    <ligand>
        <name>Mg(2+)</name>
        <dbReference type="ChEBI" id="CHEBI:18420"/>
    </ligand>
</feature>
<feature type="binding site" evidence="13">
    <location>
        <position position="71"/>
    </location>
    <ligand>
        <name>thiamine diphosphate</name>
        <dbReference type="ChEBI" id="CHEBI:58937"/>
    </ligand>
</feature>
<dbReference type="Proteomes" id="UP000318509">
    <property type="component" value="Unassembled WGS sequence"/>
</dbReference>
<comment type="caution">
    <text evidence="19">The sequence shown here is derived from an EMBL/GenBank/DDBJ whole genome shotgun (WGS) entry which is preliminary data.</text>
</comment>
<feature type="domain" description="Transketolase-like pyrimidine-binding" evidence="18">
    <location>
        <begin position="357"/>
        <end position="547"/>
    </location>
</feature>
<reference evidence="19 20" key="1">
    <citation type="journal article" date="2019" name="Nat. Microbiol.">
        <title>Mediterranean grassland soil C-N compound turnover is dependent on rainfall and depth, and is mediated by genomically divergent microorganisms.</title>
        <authorList>
            <person name="Diamond S."/>
            <person name="Andeer P.F."/>
            <person name="Li Z."/>
            <person name="Crits-Christoph A."/>
            <person name="Burstein D."/>
            <person name="Anantharaman K."/>
            <person name="Lane K.R."/>
            <person name="Thomas B.C."/>
            <person name="Pan C."/>
            <person name="Northen T.R."/>
            <person name="Banfield J.F."/>
        </authorList>
    </citation>
    <scope>NUCLEOTIDE SEQUENCE [LARGE SCALE GENOMIC DNA]</scope>
    <source>
        <strain evidence="19">NP_3</strain>
    </source>
</reference>
<evidence type="ECO:0000259" key="18">
    <source>
        <dbReference type="SMART" id="SM00861"/>
    </source>
</evidence>
<feature type="binding site" evidence="12">
    <location>
        <position position="387"/>
    </location>
    <ligand>
        <name>substrate</name>
    </ligand>
</feature>
<dbReference type="GO" id="GO:0004802">
    <property type="term" value="F:transketolase activity"/>
    <property type="evidence" value="ECO:0007669"/>
    <property type="project" value="UniProtKB-UniRule"/>
</dbReference>